<comment type="similarity">
    <text evidence="2">Belongs to the AIR synthase family.</text>
</comment>
<dbReference type="PANTHER" id="PTHR10520:SF12">
    <property type="entry name" value="TRIFUNCTIONAL PURINE BIOSYNTHETIC PROTEIN ADENOSINE-3"/>
    <property type="match status" value="1"/>
</dbReference>
<dbReference type="EMBL" id="PFAK01000004">
    <property type="protein sequence ID" value="PIR96580.1"/>
    <property type="molecule type" value="Genomic_DNA"/>
</dbReference>
<evidence type="ECO:0000256" key="8">
    <source>
        <dbReference type="ARBA" id="ARBA00031908"/>
    </source>
</evidence>
<evidence type="ECO:0000256" key="6">
    <source>
        <dbReference type="ARBA" id="ARBA00022741"/>
    </source>
</evidence>
<evidence type="ECO:0000256" key="11">
    <source>
        <dbReference type="ARBA" id="ARBA00049057"/>
    </source>
</evidence>
<feature type="domain" description="PurM-like N-terminal" evidence="12">
    <location>
        <begin position="68"/>
        <end position="182"/>
    </location>
</feature>
<dbReference type="SUPFAM" id="SSF55326">
    <property type="entry name" value="PurM N-terminal domain-like"/>
    <property type="match status" value="1"/>
</dbReference>
<dbReference type="Gene3D" id="3.90.650.10">
    <property type="entry name" value="PurM-like C-terminal domain"/>
    <property type="match status" value="1"/>
</dbReference>
<dbReference type="InterPro" id="IPR004733">
    <property type="entry name" value="PurM_cligase"/>
</dbReference>
<organism evidence="14 15">
    <name type="scientific">Candidatus Doudnabacteria bacterium CG10_big_fil_rev_8_21_14_0_10_42_18</name>
    <dbReference type="NCBI Taxonomy" id="1974552"/>
    <lineage>
        <taxon>Bacteria</taxon>
        <taxon>Candidatus Doudnaibacteriota</taxon>
    </lineage>
</organism>
<evidence type="ECO:0000256" key="9">
    <source>
        <dbReference type="ARBA" id="ARBA00032931"/>
    </source>
</evidence>
<dbReference type="GO" id="GO:0005524">
    <property type="term" value="F:ATP binding"/>
    <property type="evidence" value="ECO:0007669"/>
    <property type="project" value="UniProtKB-KW"/>
</dbReference>
<dbReference type="Proteomes" id="UP000230922">
    <property type="component" value="Unassembled WGS sequence"/>
</dbReference>
<evidence type="ECO:0000256" key="3">
    <source>
        <dbReference type="ARBA" id="ARBA00013047"/>
    </source>
</evidence>
<dbReference type="Pfam" id="PF02769">
    <property type="entry name" value="AIRS_C"/>
    <property type="match status" value="1"/>
</dbReference>
<dbReference type="GO" id="GO:0046084">
    <property type="term" value="P:adenine biosynthetic process"/>
    <property type="evidence" value="ECO:0007669"/>
    <property type="project" value="TreeGrafter"/>
</dbReference>
<dbReference type="InterPro" id="IPR010918">
    <property type="entry name" value="PurM-like_C_dom"/>
</dbReference>
<dbReference type="UniPathway" id="UPA00074">
    <property type="reaction ID" value="UER00129"/>
</dbReference>
<protein>
    <recommendedName>
        <fullName evidence="4">Phosphoribosylformylglycinamidine cyclo-ligase</fullName>
        <ecNumber evidence="3">6.3.3.1</ecNumber>
    </recommendedName>
    <alternativeName>
        <fullName evidence="9">AIR synthase</fullName>
    </alternativeName>
    <alternativeName>
        <fullName evidence="10">AIRS</fullName>
    </alternativeName>
    <alternativeName>
        <fullName evidence="8">Phosphoribosyl-aminoimidazole synthetase</fullName>
    </alternativeName>
</protein>
<dbReference type="InterPro" id="IPR036921">
    <property type="entry name" value="PurM-like_N_sf"/>
</dbReference>
<sequence length="385" mass="42159">MSESSSKKIYSQDGVDVEEEALFSSFAGSICRKSYKNSSFVEVNDLSGGSFRGPRPFTLKNLPAGYFIEATTDGIGTKGPIIDAAKAHGTAAYDLMAMVASDVTRYGGIPLVMINTLDVVAVGNEGDEANKTYKKAVEGLGEVAKQERIVLLKGETAQMGVCLGSDDVDSKTKINWSGTMIGAYHKDKMIAGETLSPGQIIIALKENGFRCNGMSAARASLKTKYGSWWQNPEAIEDVKAAATPSVLYDMFLNTLHGWFNKDLKPEITMHAIVHLSGGAIKEKLAKDILFSRGLSAEINDLWEPAEIMRKCAEWRNITDEEFYEIWNGGQGMLVIIDEKDGEQFIKRAKDFNIKAKAAGKITKESKPQVKIISKLTKGKEIIYKN</sequence>
<dbReference type="PANTHER" id="PTHR10520">
    <property type="entry name" value="TRIFUNCTIONAL PURINE BIOSYNTHETIC PROTEIN ADENOSINE-3-RELATED"/>
    <property type="match status" value="1"/>
</dbReference>
<evidence type="ECO:0000256" key="1">
    <source>
        <dbReference type="ARBA" id="ARBA00004686"/>
    </source>
</evidence>
<evidence type="ECO:0000259" key="12">
    <source>
        <dbReference type="Pfam" id="PF00586"/>
    </source>
</evidence>
<dbReference type="SUPFAM" id="SSF56042">
    <property type="entry name" value="PurM C-terminal domain-like"/>
    <property type="match status" value="1"/>
</dbReference>
<reference evidence="15" key="1">
    <citation type="submission" date="2017-09" db="EMBL/GenBank/DDBJ databases">
        <title>Depth-based differentiation of microbial function through sediment-hosted aquifers and enrichment of novel symbionts in the deep terrestrial subsurface.</title>
        <authorList>
            <person name="Probst A.J."/>
            <person name="Ladd B."/>
            <person name="Jarett J.K."/>
            <person name="Geller-Mcgrath D.E."/>
            <person name="Sieber C.M.K."/>
            <person name="Emerson J.B."/>
            <person name="Anantharaman K."/>
            <person name="Thomas B.C."/>
            <person name="Malmstrom R."/>
            <person name="Stieglmeier M."/>
            <person name="Klingl A."/>
            <person name="Woyke T."/>
            <person name="Ryan C.M."/>
            <person name="Banfield J.F."/>
        </authorList>
    </citation>
    <scope>NUCLEOTIDE SEQUENCE [LARGE SCALE GENOMIC DNA]</scope>
</reference>
<feature type="domain" description="PurM-like C-terminal" evidence="13">
    <location>
        <begin position="197"/>
        <end position="370"/>
    </location>
</feature>
<dbReference type="EC" id="6.3.3.1" evidence="3"/>
<evidence type="ECO:0000256" key="5">
    <source>
        <dbReference type="ARBA" id="ARBA00022598"/>
    </source>
</evidence>
<dbReference type="GO" id="GO:0004637">
    <property type="term" value="F:phosphoribosylamine-glycine ligase activity"/>
    <property type="evidence" value="ECO:0007669"/>
    <property type="project" value="TreeGrafter"/>
</dbReference>
<dbReference type="Gene3D" id="3.30.1330.10">
    <property type="entry name" value="PurM-like, N-terminal domain"/>
    <property type="match status" value="1"/>
</dbReference>
<dbReference type="GO" id="GO:0005829">
    <property type="term" value="C:cytosol"/>
    <property type="evidence" value="ECO:0007669"/>
    <property type="project" value="TreeGrafter"/>
</dbReference>
<evidence type="ECO:0000256" key="4">
    <source>
        <dbReference type="ARBA" id="ARBA00020367"/>
    </source>
</evidence>
<accession>A0A2H0VE67</accession>
<proteinExistence type="inferred from homology"/>
<name>A0A2H0VE67_9BACT</name>
<evidence type="ECO:0000313" key="14">
    <source>
        <dbReference type="EMBL" id="PIR96580.1"/>
    </source>
</evidence>
<comment type="pathway">
    <text evidence="1">Purine metabolism; IMP biosynthesis via de novo pathway; 5-amino-1-(5-phospho-D-ribosyl)imidazole from N(2)-formyl-N(1)-(5-phospho-D-ribosyl)glycinamide: step 2/2.</text>
</comment>
<comment type="caution">
    <text evidence="14">The sequence shown here is derived from an EMBL/GenBank/DDBJ whole genome shotgun (WGS) entry which is preliminary data.</text>
</comment>
<evidence type="ECO:0000259" key="13">
    <source>
        <dbReference type="Pfam" id="PF02769"/>
    </source>
</evidence>
<dbReference type="GO" id="GO:0006189">
    <property type="term" value="P:'de novo' IMP biosynthetic process"/>
    <property type="evidence" value="ECO:0007669"/>
    <property type="project" value="UniProtKB-UniPathway"/>
</dbReference>
<evidence type="ECO:0000313" key="15">
    <source>
        <dbReference type="Proteomes" id="UP000230922"/>
    </source>
</evidence>
<dbReference type="InterPro" id="IPR036676">
    <property type="entry name" value="PurM-like_C_sf"/>
</dbReference>
<evidence type="ECO:0000256" key="10">
    <source>
        <dbReference type="ARBA" id="ARBA00033093"/>
    </source>
</evidence>
<keyword evidence="7" id="KW-0067">ATP-binding</keyword>
<comment type="catalytic activity">
    <reaction evidence="11">
        <text>2-formamido-N(1)-(5-O-phospho-beta-D-ribosyl)acetamidine + ATP = 5-amino-1-(5-phospho-beta-D-ribosyl)imidazole + ADP + phosphate + H(+)</text>
        <dbReference type="Rhea" id="RHEA:23032"/>
        <dbReference type="ChEBI" id="CHEBI:15378"/>
        <dbReference type="ChEBI" id="CHEBI:30616"/>
        <dbReference type="ChEBI" id="CHEBI:43474"/>
        <dbReference type="ChEBI" id="CHEBI:137981"/>
        <dbReference type="ChEBI" id="CHEBI:147287"/>
        <dbReference type="ChEBI" id="CHEBI:456216"/>
        <dbReference type="EC" id="6.3.3.1"/>
    </reaction>
</comment>
<evidence type="ECO:0000256" key="2">
    <source>
        <dbReference type="ARBA" id="ARBA00010280"/>
    </source>
</evidence>
<keyword evidence="6" id="KW-0547">Nucleotide-binding</keyword>
<gene>
    <name evidence="14" type="ORF">COT92_00345</name>
</gene>
<evidence type="ECO:0000256" key="7">
    <source>
        <dbReference type="ARBA" id="ARBA00022840"/>
    </source>
</evidence>
<dbReference type="Pfam" id="PF00586">
    <property type="entry name" value="AIRS"/>
    <property type="match status" value="1"/>
</dbReference>
<dbReference type="InterPro" id="IPR016188">
    <property type="entry name" value="PurM-like_N"/>
</dbReference>
<dbReference type="AlphaFoldDB" id="A0A2H0VE67"/>
<keyword evidence="5" id="KW-0436">Ligase</keyword>
<dbReference type="GO" id="GO:0004641">
    <property type="term" value="F:phosphoribosylformylglycinamidine cyclo-ligase activity"/>
    <property type="evidence" value="ECO:0007669"/>
    <property type="project" value="UniProtKB-EC"/>
</dbReference>